<proteinExistence type="predicted"/>
<dbReference type="InterPro" id="IPR036300">
    <property type="entry name" value="MIR_dom_sf"/>
</dbReference>
<dbReference type="Gene3D" id="2.80.10.50">
    <property type="match status" value="1"/>
</dbReference>
<dbReference type="GO" id="GO:0004169">
    <property type="term" value="F:dolichyl-phosphate-mannose-protein mannosyltransferase activity"/>
    <property type="evidence" value="ECO:0007669"/>
    <property type="project" value="TreeGrafter"/>
</dbReference>
<dbReference type="OrthoDB" id="5561486at2759"/>
<dbReference type="SUPFAM" id="SSF82109">
    <property type="entry name" value="MIR domain"/>
    <property type="match status" value="1"/>
</dbReference>
<sequence length="104" mass="12257">MGSMPDRSIYRIRCKCKICWLWDYLRDLPLPNQTFFKHFFIRVNQMLNNGDLVRLEHLVTTRNLHSHKELAPLTKKHFQVTCYGEQDVGDANDVWRVEIIGGAP</sequence>
<dbReference type="STRING" id="1965070.A0A3S4QB52"/>
<dbReference type="InterPro" id="IPR027005">
    <property type="entry name" value="PMT-like"/>
</dbReference>
<evidence type="ECO:0000313" key="3">
    <source>
        <dbReference type="EMBL" id="RWS01129.1"/>
    </source>
</evidence>
<keyword evidence="1" id="KW-0677">Repeat</keyword>
<feature type="domain" description="MIR" evidence="2">
    <location>
        <begin position="44"/>
        <end position="100"/>
    </location>
</feature>
<dbReference type="SMART" id="SM00472">
    <property type="entry name" value="MIR"/>
    <property type="match status" value="1"/>
</dbReference>
<evidence type="ECO:0000256" key="1">
    <source>
        <dbReference type="ARBA" id="ARBA00022737"/>
    </source>
</evidence>
<dbReference type="EMBL" id="NCKU01009792">
    <property type="protein sequence ID" value="RWS01129.1"/>
    <property type="molecule type" value="Genomic_DNA"/>
</dbReference>
<comment type="caution">
    <text evidence="3">The sequence shown here is derived from an EMBL/GenBank/DDBJ whole genome shotgun (WGS) entry which is preliminary data.</text>
</comment>
<keyword evidence="4" id="KW-1185">Reference proteome</keyword>
<dbReference type="PANTHER" id="PTHR10050">
    <property type="entry name" value="DOLICHYL-PHOSPHATE-MANNOSE--PROTEIN MANNOSYLTRANSFERASE"/>
    <property type="match status" value="1"/>
</dbReference>
<organism evidence="3 4">
    <name type="scientific">Dinothrombium tinctorium</name>
    <dbReference type="NCBI Taxonomy" id="1965070"/>
    <lineage>
        <taxon>Eukaryota</taxon>
        <taxon>Metazoa</taxon>
        <taxon>Ecdysozoa</taxon>
        <taxon>Arthropoda</taxon>
        <taxon>Chelicerata</taxon>
        <taxon>Arachnida</taxon>
        <taxon>Acari</taxon>
        <taxon>Acariformes</taxon>
        <taxon>Trombidiformes</taxon>
        <taxon>Prostigmata</taxon>
        <taxon>Anystina</taxon>
        <taxon>Parasitengona</taxon>
        <taxon>Trombidioidea</taxon>
        <taxon>Trombidiidae</taxon>
        <taxon>Dinothrombium</taxon>
    </lineage>
</organism>
<accession>A0A3S4QB52</accession>
<dbReference type="AlphaFoldDB" id="A0A3S4QB52"/>
<dbReference type="PROSITE" id="PS50919">
    <property type="entry name" value="MIR"/>
    <property type="match status" value="1"/>
</dbReference>
<dbReference type="Proteomes" id="UP000285301">
    <property type="component" value="Unassembled WGS sequence"/>
</dbReference>
<evidence type="ECO:0000313" key="4">
    <source>
        <dbReference type="Proteomes" id="UP000285301"/>
    </source>
</evidence>
<keyword evidence="3" id="KW-0808">Transferase</keyword>
<dbReference type="Pfam" id="PF02815">
    <property type="entry name" value="MIR"/>
    <property type="match status" value="1"/>
</dbReference>
<protein>
    <submittedName>
        <fullName evidence="3">Protein O-mannosyl-transferase 2-like protein</fullName>
    </submittedName>
</protein>
<dbReference type="GO" id="GO:0005783">
    <property type="term" value="C:endoplasmic reticulum"/>
    <property type="evidence" value="ECO:0007669"/>
    <property type="project" value="TreeGrafter"/>
</dbReference>
<reference evidence="3 4" key="1">
    <citation type="journal article" date="2018" name="Gigascience">
        <title>Genomes of trombidid mites reveal novel predicted allergens and laterally-transferred genes associated with secondary metabolism.</title>
        <authorList>
            <person name="Dong X."/>
            <person name="Chaisiri K."/>
            <person name="Xia D."/>
            <person name="Armstrong S.D."/>
            <person name="Fang Y."/>
            <person name="Donnelly M.J."/>
            <person name="Kadowaki T."/>
            <person name="McGarry J.W."/>
            <person name="Darby A.C."/>
            <person name="Makepeace B.L."/>
        </authorList>
    </citation>
    <scope>NUCLEOTIDE SEQUENCE [LARGE SCALE GENOMIC DNA]</scope>
    <source>
        <strain evidence="3">UoL-WK</strain>
    </source>
</reference>
<dbReference type="PANTHER" id="PTHR10050:SF46">
    <property type="entry name" value="PROTEIN O-MANNOSYL-TRANSFERASE 2"/>
    <property type="match status" value="1"/>
</dbReference>
<feature type="non-terminal residue" evidence="3">
    <location>
        <position position="104"/>
    </location>
</feature>
<name>A0A3S4QB52_9ACAR</name>
<dbReference type="InterPro" id="IPR016093">
    <property type="entry name" value="MIR_motif"/>
</dbReference>
<gene>
    <name evidence="3" type="ORF">B4U79_16043</name>
</gene>
<evidence type="ECO:0000259" key="2">
    <source>
        <dbReference type="PROSITE" id="PS50919"/>
    </source>
</evidence>